<gene>
    <name evidence="3" type="ORF">EV421DRAFT_1743593</name>
</gene>
<reference evidence="3" key="1">
    <citation type="submission" date="2023-06" db="EMBL/GenBank/DDBJ databases">
        <authorList>
            <consortium name="Lawrence Berkeley National Laboratory"/>
            <person name="Ahrendt S."/>
            <person name="Sahu N."/>
            <person name="Indic B."/>
            <person name="Wong-Bajracharya J."/>
            <person name="Merenyi Z."/>
            <person name="Ke H.-M."/>
            <person name="Monk M."/>
            <person name="Kocsube S."/>
            <person name="Drula E."/>
            <person name="Lipzen A."/>
            <person name="Balint B."/>
            <person name="Henrissat B."/>
            <person name="Andreopoulos B."/>
            <person name="Martin F.M."/>
            <person name="Harder C.B."/>
            <person name="Rigling D."/>
            <person name="Ford K.L."/>
            <person name="Foster G.D."/>
            <person name="Pangilinan J."/>
            <person name="Papanicolaou A."/>
            <person name="Barry K."/>
            <person name="LaButti K."/>
            <person name="Viragh M."/>
            <person name="Koriabine M."/>
            <person name="Yan M."/>
            <person name="Riley R."/>
            <person name="Champramary S."/>
            <person name="Plett K.L."/>
            <person name="Tsai I.J."/>
            <person name="Slot J."/>
            <person name="Sipos G."/>
            <person name="Plett J."/>
            <person name="Nagy L.G."/>
            <person name="Grigoriev I.V."/>
        </authorList>
    </citation>
    <scope>NUCLEOTIDE SEQUENCE</scope>
    <source>
        <strain evidence="3">FPL87.14</strain>
    </source>
</reference>
<feature type="transmembrane region" description="Helical" evidence="2">
    <location>
        <begin position="207"/>
        <end position="228"/>
    </location>
</feature>
<organism evidence="3 4">
    <name type="scientific">Armillaria borealis</name>
    <dbReference type="NCBI Taxonomy" id="47425"/>
    <lineage>
        <taxon>Eukaryota</taxon>
        <taxon>Fungi</taxon>
        <taxon>Dikarya</taxon>
        <taxon>Basidiomycota</taxon>
        <taxon>Agaricomycotina</taxon>
        <taxon>Agaricomycetes</taxon>
        <taxon>Agaricomycetidae</taxon>
        <taxon>Agaricales</taxon>
        <taxon>Marasmiineae</taxon>
        <taxon>Physalacriaceae</taxon>
        <taxon>Armillaria</taxon>
    </lineage>
</organism>
<dbReference type="Proteomes" id="UP001175226">
    <property type="component" value="Unassembled WGS sequence"/>
</dbReference>
<feature type="transmembrane region" description="Helical" evidence="2">
    <location>
        <begin position="356"/>
        <end position="375"/>
    </location>
</feature>
<dbReference type="EMBL" id="JAUEPT010000129">
    <property type="protein sequence ID" value="KAK0430910.1"/>
    <property type="molecule type" value="Genomic_DNA"/>
</dbReference>
<feature type="compositionally biased region" description="Low complexity" evidence="1">
    <location>
        <begin position="158"/>
        <end position="182"/>
    </location>
</feature>
<keyword evidence="2" id="KW-1133">Transmembrane helix</keyword>
<feature type="compositionally biased region" description="Polar residues" evidence="1">
    <location>
        <begin position="183"/>
        <end position="192"/>
    </location>
</feature>
<feature type="region of interest" description="Disordered" evidence="1">
    <location>
        <begin position="273"/>
        <end position="329"/>
    </location>
</feature>
<keyword evidence="2" id="KW-0472">Membrane</keyword>
<dbReference type="CDD" id="cd12087">
    <property type="entry name" value="TM_EGFR-like"/>
    <property type="match status" value="1"/>
</dbReference>
<proteinExistence type="predicted"/>
<name>A0AA39MEV3_9AGAR</name>
<keyword evidence="4" id="KW-1185">Reference proteome</keyword>
<protein>
    <submittedName>
        <fullName evidence="3">Uncharacterized protein</fullName>
    </submittedName>
</protein>
<sequence>MFHLKVVTEITAPHYLKAPSEAILENATPYYFTLKAYACRSCLNFTISRGFRFENFTGTLAVGIPITLSWHRDVNETNQIDFFLVNMTYPFTFFPPTTQLFPSTDITQSYGTLNVTFPGSGGYLVEGRNQTSDIVADTRIFNVSRLENGGSDNSTIQSSFVPSSTVTPSASSVLESGEPSSSFTESVRSTATAPPMSDSTHRTGKTFIIIGTVIGSLLLFGGGIFLFIRKRRHRNRNLKHRLSPNFKIIPEQNSHSPPVGNKTRETISPMLVGEMTPNEGDRSQDTVEQNPEGDPVEDEGERRNSISTPVHVDTSEPQSPREESPQAPLDDVGAEVLRLRDQEVEFDPSKSSNIRVIRSLVTLLLIFGGGTLLFIHKQRHRNRNLKHRLSSNPEDNTWAKFAFSAGWKWRESEPVVGNPTEDEREGRNSIGTPWMSTLLTARVHVKRSTSYLGRCGN</sequence>
<dbReference type="AlphaFoldDB" id="A0AA39MEV3"/>
<evidence type="ECO:0000313" key="3">
    <source>
        <dbReference type="EMBL" id="KAK0430910.1"/>
    </source>
</evidence>
<feature type="region of interest" description="Disordered" evidence="1">
    <location>
        <begin position="154"/>
        <end position="202"/>
    </location>
</feature>
<accession>A0AA39MEV3</accession>
<comment type="caution">
    <text evidence="3">The sequence shown here is derived from an EMBL/GenBank/DDBJ whole genome shotgun (WGS) entry which is preliminary data.</text>
</comment>
<evidence type="ECO:0000313" key="4">
    <source>
        <dbReference type="Proteomes" id="UP001175226"/>
    </source>
</evidence>
<evidence type="ECO:0000256" key="2">
    <source>
        <dbReference type="SAM" id="Phobius"/>
    </source>
</evidence>
<evidence type="ECO:0000256" key="1">
    <source>
        <dbReference type="SAM" id="MobiDB-lite"/>
    </source>
</evidence>
<keyword evidence="2" id="KW-0812">Transmembrane</keyword>